<reference evidence="2" key="2">
    <citation type="submission" date="2023-05" db="EMBL/GenBank/DDBJ databases">
        <authorList>
            <consortium name="Lawrence Berkeley National Laboratory"/>
            <person name="Steindorff A."/>
            <person name="Hensen N."/>
            <person name="Bonometti L."/>
            <person name="Westerberg I."/>
            <person name="Brannstrom I.O."/>
            <person name="Guillou S."/>
            <person name="Cros-Aarteil S."/>
            <person name="Calhoun S."/>
            <person name="Haridas S."/>
            <person name="Kuo A."/>
            <person name="Mondo S."/>
            <person name="Pangilinan J."/>
            <person name="Riley R."/>
            <person name="Labutti K."/>
            <person name="Andreopoulos B."/>
            <person name="Lipzen A."/>
            <person name="Chen C."/>
            <person name="Yanf M."/>
            <person name="Daum C."/>
            <person name="Ng V."/>
            <person name="Clum A."/>
            <person name="Ohm R."/>
            <person name="Martin F."/>
            <person name="Silar P."/>
            <person name="Natvig D."/>
            <person name="Lalanne C."/>
            <person name="Gautier V."/>
            <person name="Ament-Velasquez S.L."/>
            <person name="Kruys A."/>
            <person name="Hutchinson M.I."/>
            <person name="Powell A.J."/>
            <person name="Barry K."/>
            <person name="Miller A.N."/>
            <person name="Grigoriev I.V."/>
            <person name="Debuchy R."/>
            <person name="Gladieux P."/>
            <person name="Thoren M.H."/>
            <person name="Johannesson H."/>
        </authorList>
    </citation>
    <scope>NUCLEOTIDE SEQUENCE</scope>
    <source>
        <strain evidence="2">CBS 508.74</strain>
    </source>
</reference>
<evidence type="ECO:0000256" key="1">
    <source>
        <dbReference type="SAM" id="MobiDB-lite"/>
    </source>
</evidence>
<dbReference type="EMBL" id="MU853332">
    <property type="protein sequence ID" value="KAK4117898.1"/>
    <property type="molecule type" value="Genomic_DNA"/>
</dbReference>
<dbReference type="AlphaFoldDB" id="A0AAN6TNU8"/>
<sequence length="250" mass="28068">MGDRGGLGATPGSPETRMGNPHQSNPFHSTDYWAKLVDYTGETSRDDFTLLEFATLQRLNLIHLQNELALIKADFVGCRKTSEEHMEKLRTLLREYATAIRDLDYLTHLPQVTDPQSILDKRILLSNAFPLLANRAGAPYYSVCLTIRRDAVRKTDAVREFLRKNLPRRLAWSAEERDANKLRYSQRLPTTSVLPLIRPDRAFPGCCGWRLSSCCSHACHVFPTVADTEPRSGGGGSRLVCADHESSVPD</sequence>
<protein>
    <submittedName>
        <fullName evidence="2">Uncharacterized protein</fullName>
    </submittedName>
</protein>
<feature type="region of interest" description="Disordered" evidence="1">
    <location>
        <begin position="228"/>
        <end position="250"/>
    </location>
</feature>
<keyword evidence="3" id="KW-1185">Reference proteome</keyword>
<proteinExistence type="predicted"/>
<reference evidence="2" key="1">
    <citation type="journal article" date="2023" name="Mol. Phylogenet. Evol.">
        <title>Genome-scale phylogeny and comparative genomics of the fungal order Sordariales.</title>
        <authorList>
            <person name="Hensen N."/>
            <person name="Bonometti L."/>
            <person name="Westerberg I."/>
            <person name="Brannstrom I.O."/>
            <person name="Guillou S."/>
            <person name="Cros-Aarteil S."/>
            <person name="Calhoun S."/>
            <person name="Haridas S."/>
            <person name="Kuo A."/>
            <person name="Mondo S."/>
            <person name="Pangilinan J."/>
            <person name="Riley R."/>
            <person name="LaButti K."/>
            <person name="Andreopoulos B."/>
            <person name="Lipzen A."/>
            <person name="Chen C."/>
            <person name="Yan M."/>
            <person name="Daum C."/>
            <person name="Ng V."/>
            <person name="Clum A."/>
            <person name="Steindorff A."/>
            <person name="Ohm R.A."/>
            <person name="Martin F."/>
            <person name="Silar P."/>
            <person name="Natvig D.O."/>
            <person name="Lalanne C."/>
            <person name="Gautier V."/>
            <person name="Ament-Velasquez S.L."/>
            <person name="Kruys A."/>
            <person name="Hutchinson M.I."/>
            <person name="Powell A.J."/>
            <person name="Barry K."/>
            <person name="Miller A.N."/>
            <person name="Grigoriev I.V."/>
            <person name="Debuchy R."/>
            <person name="Gladieux P."/>
            <person name="Hiltunen Thoren M."/>
            <person name="Johannesson H."/>
        </authorList>
    </citation>
    <scope>NUCLEOTIDE SEQUENCE</scope>
    <source>
        <strain evidence="2">CBS 508.74</strain>
    </source>
</reference>
<dbReference type="Proteomes" id="UP001302812">
    <property type="component" value="Unassembled WGS sequence"/>
</dbReference>
<gene>
    <name evidence="2" type="ORF">N656DRAFT_69339</name>
</gene>
<accession>A0AAN6TNU8</accession>
<feature type="compositionally biased region" description="Basic and acidic residues" evidence="1">
    <location>
        <begin position="241"/>
        <end position="250"/>
    </location>
</feature>
<evidence type="ECO:0000313" key="3">
    <source>
        <dbReference type="Proteomes" id="UP001302812"/>
    </source>
</evidence>
<dbReference type="GeneID" id="89934793"/>
<evidence type="ECO:0000313" key="2">
    <source>
        <dbReference type="EMBL" id="KAK4117898.1"/>
    </source>
</evidence>
<dbReference type="RefSeq" id="XP_064675468.1">
    <property type="nucleotide sequence ID" value="XM_064810668.1"/>
</dbReference>
<comment type="caution">
    <text evidence="2">The sequence shown here is derived from an EMBL/GenBank/DDBJ whole genome shotgun (WGS) entry which is preliminary data.</text>
</comment>
<feature type="region of interest" description="Disordered" evidence="1">
    <location>
        <begin position="1"/>
        <end position="26"/>
    </location>
</feature>
<name>A0AAN6TNU8_9PEZI</name>
<organism evidence="2 3">
    <name type="scientific">Canariomyces notabilis</name>
    <dbReference type="NCBI Taxonomy" id="2074819"/>
    <lineage>
        <taxon>Eukaryota</taxon>
        <taxon>Fungi</taxon>
        <taxon>Dikarya</taxon>
        <taxon>Ascomycota</taxon>
        <taxon>Pezizomycotina</taxon>
        <taxon>Sordariomycetes</taxon>
        <taxon>Sordariomycetidae</taxon>
        <taxon>Sordariales</taxon>
        <taxon>Chaetomiaceae</taxon>
        <taxon>Canariomyces</taxon>
    </lineage>
</organism>